<feature type="domain" description="Ribose-phosphate pyrophosphokinase N-terminal" evidence="4">
    <location>
        <begin position="4"/>
        <end position="105"/>
    </location>
</feature>
<proteinExistence type="inferred from homology"/>
<dbReference type="SUPFAM" id="SSF53271">
    <property type="entry name" value="PRTase-like"/>
    <property type="match status" value="2"/>
</dbReference>
<dbReference type="GO" id="GO:0002189">
    <property type="term" value="C:ribose phosphate diphosphokinase complex"/>
    <property type="evidence" value="ECO:0007669"/>
    <property type="project" value="TreeGrafter"/>
</dbReference>
<evidence type="ECO:0000256" key="3">
    <source>
        <dbReference type="ARBA" id="ARBA00022727"/>
    </source>
</evidence>
<keyword evidence="5" id="KW-0418">Kinase</keyword>
<dbReference type="Pfam" id="PF14572">
    <property type="entry name" value="Pribosyl_synth"/>
    <property type="match status" value="1"/>
</dbReference>
<comment type="cofactor">
    <cofactor evidence="1">
        <name>Mg(2+)</name>
        <dbReference type="ChEBI" id="CHEBI:18420"/>
    </cofactor>
</comment>
<dbReference type="GO" id="GO:0000287">
    <property type="term" value="F:magnesium ion binding"/>
    <property type="evidence" value="ECO:0007669"/>
    <property type="project" value="InterPro"/>
</dbReference>
<keyword evidence="5" id="KW-0808">Transferase</keyword>
<comment type="caution">
    <text evidence="5">The sequence shown here is derived from an EMBL/GenBank/DDBJ whole genome shotgun (WGS) entry which is preliminary data.</text>
</comment>
<name>V8P131_OPHHA</name>
<protein>
    <submittedName>
        <fullName evidence="5">Ribose-phosphate pyrophosphokinase 1</fullName>
    </submittedName>
</protein>
<dbReference type="GO" id="GO:0016301">
    <property type="term" value="F:kinase activity"/>
    <property type="evidence" value="ECO:0007669"/>
    <property type="project" value="UniProtKB-KW"/>
</dbReference>
<accession>V8P131</accession>
<dbReference type="Proteomes" id="UP000018936">
    <property type="component" value="Unassembled WGS sequence"/>
</dbReference>
<dbReference type="GO" id="GO:0005524">
    <property type="term" value="F:ATP binding"/>
    <property type="evidence" value="ECO:0007669"/>
    <property type="project" value="TreeGrafter"/>
</dbReference>
<evidence type="ECO:0000313" key="5">
    <source>
        <dbReference type="EMBL" id="ETE67623.1"/>
    </source>
</evidence>
<dbReference type="InterPro" id="IPR005946">
    <property type="entry name" value="Rib-P_diPkinase"/>
</dbReference>
<dbReference type="GO" id="GO:0005737">
    <property type="term" value="C:cytoplasm"/>
    <property type="evidence" value="ECO:0007669"/>
    <property type="project" value="TreeGrafter"/>
</dbReference>
<dbReference type="InterPro" id="IPR029099">
    <property type="entry name" value="Pribosyltran_N"/>
</dbReference>
<dbReference type="FunFam" id="3.40.50.2020:FF:000014">
    <property type="entry name" value="Ribose-phosphate pyrophosphokinase 1"/>
    <property type="match status" value="1"/>
</dbReference>
<dbReference type="PANTHER" id="PTHR10210">
    <property type="entry name" value="RIBOSE-PHOSPHATE DIPHOSPHOKINASE FAMILY MEMBER"/>
    <property type="match status" value="1"/>
</dbReference>
<dbReference type="GO" id="GO:0006015">
    <property type="term" value="P:5-phosphoribose 1-diphosphate biosynthetic process"/>
    <property type="evidence" value="ECO:0007669"/>
    <property type="project" value="TreeGrafter"/>
</dbReference>
<evidence type="ECO:0000313" key="6">
    <source>
        <dbReference type="Proteomes" id="UP000018936"/>
    </source>
</evidence>
<dbReference type="PANTHER" id="PTHR10210:SF118">
    <property type="entry name" value="RIBOSE-PHOSPHATE PYROPHOSPHOKINASE 1"/>
    <property type="match status" value="1"/>
</dbReference>
<comment type="similarity">
    <text evidence="2">Belongs to the ribose-phosphate pyrophosphokinase family.</text>
</comment>
<evidence type="ECO:0000256" key="2">
    <source>
        <dbReference type="ARBA" id="ARBA00006478"/>
    </source>
</evidence>
<feature type="non-terminal residue" evidence="5">
    <location>
        <position position="1"/>
    </location>
</feature>
<keyword evidence="3" id="KW-0545">Nucleotide biosynthesis</keyword>
<reference evidence="5 6" key="1">
    <citation type="journal article" date="2013" name="Proc. Natl. Acad. Sci. U.S.A.">
        <title>The king cobra genome reveals dynamic gene evolution and adaptation in the snake venom system.</title>
        <authorList>
            <person name="Vonk F.J."/>
            <person name="Casewell N.R."/>
            <person name="Henkel C.V."/>
            <person name="Heimberg A.M."/>
            <person name="Jansen H.J."/>
            <person name="McCleary R.J."/>
            <person name="Kerkkamp H.M."/>
            <person name="Vos R.A."/>
            <person name="Guerreiro I."/>
            <person name="Calvete J.J."/>
            <person name="Wuster W."/>
            <person name="Woods A.E."/>
            <person name="Logan J.M."/>
            <person name="Harrison R.A."/>
            <person name="Castoe T.A."/>
            <person name="de Koning A.P."/>
            <person name="Pollock D.D."/>
            <person name="Yandell M."/>
            <person name="Calderon D."/>
            <person name="Renjifo C."/>
            <person name="Currier R.B."/>
            <person name="Salgado D."/>
            <person name="Pla D."/>
            <person name="Sanz L."/>
            <person name="Hyder A.S."/>
            <person name="Ribeiro J.M."/>
            <person name="Arntzen J.W."/>
            <person name="van den Thillart G.E."/>
            <person name="Boetzer M."/>
            <person name="Pirovano W."/>
            <person name="Dirks R.P."/>
            <person name="Spaink H.P."/>
            <person name="Duboule D."/>
            <person name="McGlinn E."/>
            <person name="Kini R.M."/>
            <person name="Richardson M.K."/>
        </authorList>
    </citation>
    <scope>NUCLEOTIDE SEQUENCE</scope>
    <source>
        <tissue evidence="5">Blood</tissue>
    </source>
</reference>
<dbReference type="Gene3D" id="3.40.50.2020">
    <property type="match status" value="2"/>
</dbReference>
<evidence type="ECO:0000256" key="1">
    <source>
        <dbReference type="ARBA" id="ARBA00001946"/>
    </source>
</evidence>
<organism evidence="5 6">
    <name type="scientific">Ophiophagus hannah</name>
    <name type="common">King cobra</name>
    <name type="synonym">Naja hannah</name>
    <dbReference type="NCBI Taxonomy" id="8665"/>
    <lineage>
        <taxon>Eukaryota</taxon>
        <taxon>Metazoa</taxon>
        <taxon>Chordata</taxon>
        <taxon>Craniata</taxon>
        <taxon>Vertebrata</taxon>
        <taxon>Euteleostomi</taxon>
        <taxon>Lepidosauria</taxon>
        <taxon>Squamata</taxon>
        <taxon>Bifurcata</taxon>
        <taxon>Unidentata</taxon>
        <taxon>Episquamata</taxon>
        <taxon>Toxicofera</taxon>
        <taxon>Serpentes</taxon>
        <taxon>Colubroidea</taxon>
        <taxon>Elapidae</taxon>
        <taxon>Elapinae</taxon>
        <taxon>Ophiophagus</taxon>
    </lineage>
</organism>
<dbReference type="SMART" id="SM01400">
    <property type="entry name" value="Pribosyltran_N"/>
    <property type="match status" value="1"/>
</dbReference>
<dbReference type="GO" id="GO:0004749">
    <property type="term" value="F:ribose phosphate diphosphokinase activity"/>
    <property type="evidence" value="ECO:0007669"/>
    <property type="project" value="TreeGrafter"/>
</dbReference>
<dbReference type="InterPro" id="IPR029057">
    <property type="entry name" value="PRTase-like"/>
</dbReference>
<dbReference type="AlphaFoldDB" id="V8P131"/>
<gene>
    <name evidence="5" type="primary">PRPS1</name>
    <name evidence="5" type="ORF">L345_06592</name>
</gene>
<keyword evidence="6" id="KW-1185">Reference proteome</keyword>
<dbReference type="OrthoDB" id="413572at2759"/>
<dbReference type="EMBL" id="AZIM01001234">
    <property type="protein sequence ID" value="ETE67623.1"/>
    <property type="molecule type" value="Genomic_DNA"/>
</dbReference>
<dbReference type="Pfam" id="PF13793">
    <property type="entry name" value="Pribosyltran_N"/>
    <property type="match status" value="1"/>
</dbReference>
<dbReference type="GO" id="GO:0006164">
    <property type="term" value="P:purine nucleotide biosynthetic process"/>
    <property type="evidence" value="ECO:0007669"/>
    <property type="project" value="TreeGrafter"/>
</dbReference>
<sequence>MPSIKIFSSNSHQELSRKIADPLDLELGKVVTKKFSNGETCVEIDESLCGEDVYIMQSGCGEINGNLIIAWASRVTAVKPASRRRARRREAARISAKLVAIILSVPGTEHTITVDLQPLRSSVSLITCEQLWIKENIAEWKHCTIVSPDAEGAKRVTCIAEVKEVQRDGLHGAGEGCQGTDKLLALTKVYANLIHGIFSGPAISLINHSCFEAVIVTNTIAQKDMKHCPKIQVIDISMTLAEPIKQTHNGEYVSYLFSHVPL</sequence>
<evidence type="ECO:0000259" key="4">
    <source>
        <dbReference type="Pfam" id="PF13793"/>
    </source>
</evidence>